<comment type="caution">
    <text evidence="1">The sequence shown here is derived from an EMBL/GenBank/DDBJ whole genome shotgun (WGS) entry which is preliminary data.</text>
</comment>
<reference evidence="1 2" key="1">
    <citation type="submission" date="2013-06" db="EMBL/GenBank/DDBJ databases">
        <authorList>
            <person name="Weinstock G."/>
            <person name="Sodergren E."/>
            <person name="Lobos E.A."/>
            <person name="Fulton L."/>
            <person name="Fulton R."/>
            <person name="Courtney L."/>
            <person name="Fronick C."/>
            <person name="O'Laughlin M."/>
            <person name="Godfrey J."/>
            <person name="Wilson R.M."/>
            <person name="Miner T."/>
            <person name="Farmer C."/>
            <person name="Delehaunty K."/>
            <person name="Cordes M."/>
            <person name="Minx P."/>
            <person name="Tomlinson C."/>
            <person name="Chen J."/>
            <person name="Wollam A."/>
            <person name="Pepin K.H."/>
            <person name="Bhonagiri V."/>
            <person name="Zhang X."/>
            <person name="Warren W."/>
            <person name="Mitreva M."/>
            <person name="Mardis E.R."/>
            <person name="Wilson R.K."/>
        </authorList>
    </citation>
    <scope>NUCLEOTIDE SEQUENCE [LARGE SCALE GENOMIC DNA]</scope>
    <source>
        <strain evidence="1 2">F0570</strain>
    </source>
</reference>
<evidence type="ECO:0000313" key="1">
    <source>
        <dbReference type="EMBL" id="ERJ63635.1"/>
    </source>
</evidence>
<accession>A0A0E2LM13</accession>
<dbReference type="Proteomes" id="UP000016630">
    <property type="component" value="Unassembled WGS sequence"/>
</dbReference>
<name>A0A0E2LM13_PORGN</name>
<organism evidence="1 2">
    <name type="scientific">Porphyromonas gingivalis F0570</name>
    <dbReference type="NCBI Taxonomy" id="1227271"/>
    <lineage>
        <taxon>Bacteria</taxon>
        <taxon>Pseudomonadati</taxon>
        <taxon>Bacteroidota</taxon>
        <taxon>Bacteroidia</taxon>
        <taxon>Bacteroidales</taxon>
        <taxon>Porphyromonadaceae</taxon>
        <taxon>Porphyromonas</taxon>
    </lineage>
</organism>
<dbReference type="RefSeq" id="WP_021664929.1">
    <property type="nucleotide sequence ID" value="NZ_KI259111.1"/>
</dbReference>
<proteinExistence type="predicted"/>
<evidence type="ECO:0000313" key="2">
    <source>
        <dbReference type="Proteomes" id="UP000016630"/>
    </source>
</evidence>
<dbReference type="AlphaFoldDB" id="A0A0E2LM13"/>
<dbReference type="PATRIC" id="fig|1227271.3.peg.2011"/>
<gene>
    <name evidence="1" type="ORF">HMPREF1555_02292</name>
</gene>
<dbReference type="HOGENOM" id="CLU_2344276_0_0_10"/>
<sequence length="97" mass="10600">MDNVLDKLEEIKAFVDGLSDEFTDKGCAVVMAAHAGRCLGSIRGSYQMLTKLLAYCMTSDSDFESAVEEALRFCKNRRTEALLVACGSGKKKNSHVC</sequence>
<protein>
    <submittedName>
        <fullName evidence="1">Uncharacterized protein</fullName>
    </submittedName>
</protein>
<dbReference type="EMBL" id="AWUW01000157">
    <property type="protein sequence ID" value="ERJ63635.1"/>
    <property type="molecule type" value="Genomic_DNA"/>
</dbReference>